<dbReference type="KEGG" id="aamy:GFC30_2292"/>
<dbReference type="AlphaFoldDB" id="A0A160F3H3"/>
<evidence type="ECO:0008006" key="4">
    <source>
        <dbReference type="Google" id="ProtNLM"/>
    </source>
</evidence>
<dbReference type="EMBL" id="CP015438">
    <property type="protein sequence ID" value="ANB60501.1"/>
    <property type="molecule type" value="Genomic_DNA"/>
</dbReference>
<name>A0A160F3H3_9BACL</name>
<organism evidence="2 3">
    <name type="scientific">Anoxybacteroides amylolyticum</name>
    <dbReference type="NCBI Taxonomy" id="294699"/>
    <lineage>
        <taxon>Bacteria</taxon>
        <taxon>Bacillati</taxon>
        <taxon>Bacillota</taxon>
        <taxon>Bacilli</taxon>
        <taxon>Bacillales</taxon>
        <taxon>Anoxybacillaceae</taxon>
        <taxon>Anoxybacteroides</taxon>
    </lineage>
</organism>
<reference evidence="2 3" key="1">
    <citation type="journal article" date="2006" name="Syst. Appl. Microbiol.">
        <title>Anoxybacillus amylolyticus sp. nov., a thermophilic amylase producing bacterium isolated from Mount Rittmann (Antarctica).</title>
        <authorList>
            <person name="Poli A."/>
            <person name="Esposito E."/>
            <person name="Lama L."/>
            <person name="Orlando P."/>
            <person name="Nicolaus G."/>
            <person name="de Appolonia F."/>
            <person name="Gambacorta A."/>
            <person name="Nicolaus B."/>
        </authorList>
    </citation>
    <scope>NUCLEOTIDE SEQUENCE [LARGE SCALE GENOMIC DNA]</scope>
    <source>
        <strain evidence="2 3">DSM 15939</strain>
    </source>
</reference>
<protein>
    <recommendedName>
        <fullName evidence="4">Transposase</fullName>
    </recommendedName>
</protein>
<dbReference type="Proteomes" id="UP000076865">
    <property type="component" value="Chromosome"/>
</dbReference>
<evidence type="ECO:0000256" key="1">
    <source>
        <dbReference type="SAM" id="MobiDB-lite"/>
    </source>
</evidence>
<accession>A0A160F3H3</accession>
<evidence type="ECO:0000313" key="3">
    <source>
        <dbReference type="Proteomes" id="UP000076865"/>
    </source>
</evidence>
<evidence type="ECO:0000313" key="2">
    <source>
        <dbReference type="EMBL" id="ANB60501.1"/>
    </source>
</evidence>
<feature type="region of interest" description="Disordered" evidence="1">
    <location>
        <begin position="112"/>
        <end position="133"/>
    </location>
</feature>
<sequence>MSIQKTGRRSEPLKVDMYKSGKRCPYRRPEGADEHVKKQRTYKSYSPELKMEAVQRALAGESVKVIAHHLEITDPDYIYKLGYISSFSSYRSLLRIPWGCQVLSLTVSRGSETLGKRREKERNQSFTTMIPSR</sequence>
<proteinExistence type="predicted"/>
<feature type="compositionally biased region" description="Polar residues" evidence="1">
    <location>
        <begin position="124"/>
        <end position="133"/>
    </location>
</feature>
<feature type="compositionally biased region" description="Basic and acidic residues" evidence="1">
    <location>
        <begin position="114"/>
        <end position="123"/>
    </location>
</feature>
<gene>
    <name evidence="2" type="ORF">GFC30_2292</name>
</gene>
<dbReference type="PATRIC" id="fig|294699.3.peg.2371"/>
<keyword evidence="3" id="KW-1185">Reference proteome</keyword>